<dbReference type="Proteomes" id="UP001501676">
    <property type="component" value="Unassembled WGS sequence"/>
</dbReference>
<dbReference type="Pfam" id="PF00005">
    <property type="entry name" value="ABC_tran"/>
    <property type="match status" value="2"/>
</dbReference>
<feature type="domain" description="ABC transporter" evidence="9">
    <location>
        <begin position="16"/>
        <end position="258"/>
    </location>
</feature>
<organism evidence="10 11">
    <name type="scientific">Cryptosporangium minutisporangium</name>
    <dbReference type="NCBI Taxonomy" id="113569"/>
    <lineage>
        <taxon>Bacteria</taxon>
        <taxon>Bacillati</taxon>
        <taxon>Actinomycetota</taxon>
        <taxon>Actinomycetes</taxon>
        <taxon>Cryptosporangiales</taxon>
        <taxon>Cryptosporangiaceae</taxon>
        <taxon>Cryptosporangium</taxon>
    </lineage>
</organism>
<dbReference type="RefSeq" id="WP_345730487.1">
    <property type="nucleotide sequence ID" value="NZ_BAAAYN010000031.1"/>
</dbReference>
<keyword evidence="2" id="KW-1003">Cell membrane</keyword>
<keyword evidence="11" id="KW-1185">Reference proteome</keyword>
<dbReference type="SUPFAM" id="SSF52540">
    <property type="entry name" value="P-loop containing nucleoside triphosphate hydrolases"/>
    <property type="match status" value="2"/>
</dbReference>
<evidence type="ECO:0000256" key="1">
    <source>
        <dbReference type="ARBA" id="ARBA00022448"/>
    </source>
</evidence>
<keyword evidence="6 10" id="KW-0067">ATP-binding</keyword>
<dbReference type="GO" id="GO:0005524">
    <property type="term" value="F:ATP binding"/>
    <property type="evidence" value="ECO:0007669"/>
    <property type="project" value="UniProtKB-KW"/>
</dbReference>
<dbReference type="InterPro" id="IPR050107">
    <property type="entry name" value="ABC_carbohydrate_import_ATPase"/>
</dbReference>
<evidence type="ECO:0000256" key="5">
    <source>
        <dbReference type="ARBA" id="ARBA00022741"/>
    </source>
</evidence>
<keyword evidence="1" id="KW-0813">Transport</keyword>
<gene>
    <name evidence="10" type="ORF">GCM10020369_48480</name>
</gene>
<proteinExistence type="predicted"/>
<sequence length="537" mass="56741">MNSPLPTTPRTETTTVSVRGVGKSFGPNVVLRGVDLEITGGEVVALLGANGAGKSTLIKILSGAHPDYTGEVLIDGEPVRLGSPTEARARGIATVHQRVREGIVPGLTVAENLAFDELAGATTSWLVRRREILTTARRAVEVLDLGWSDAVLRRDVATLGISDAQLLVVARTLLQRPRLLILDEPTSALSSAEAERLFGVVRQLRADSLAVVLVSHRLGEVDAIADRAVVLRDGRVTADVAKPLSWPVILPAMLGASAEGLRTAVLGSDVPAPDGPARVRTAEADVEPRAAAGSAVVRLRDVRLLAEAPAIDLDLNGGEVTGIVGLIGAGKSELAHGLFGSAHWSAGTAEFTDLERAPRSPAEAIRSGVFLVPEDRADQALLPGWSIQRTLSLPFITKVSSRLGALDGRRERDRAHTVIERLGVVARGPGTELNELSGGNQQKVVVGRWLVEPARLLLLDEPFRGVDLGARRDIGEQVRAVAETGGAVVVLSADVDEVLEIADRVLVLVEGQLTLDSPVSQVSRDDVVRAFSGEVAR</sequence>
<evidence type="ECO:0000313" key="11">
    <source>
        <dbReference type="Proteomes" id="UP001501676"/>
    </source>
</evidence>
<evidence type="ECO:0000259" key="9">
    <source>
        <dbReference type="PROSITE" id="PS50893"/>
    </source>
</evidence>
<keyword evidence="8" id="KW-0472">Membrane</keyword>
<dbReference type="PANTHER" id="PTHR43790">
    <property type="entry name" value="CARBOHYDRATE TRANSPORT ATP-BINDING PROTEIN MG119-RELATED"/>
    <property type="match status" value="1"/>
</dbReference>
<accession>A0ABP6T3J4</accession>
<evidence type="ECO:0000256" key="7">
    <source>
        <dbReference type="ARBA" id="ARBA00022967"/>
    </source>
</evidence>
<dbReference type="CDD" id="cd03216">
    <property type="entry name" value="ABC_Carb_Monos_I"/>
    <property type="match status" value="1"/>
</dbReference>
<keyword evidence="5" id="KW-0547">Nucleotide-binding</keyword>
<dbReference type="InterPro" id="IPR003593">
    <property type="entry name" value="AAA+_ATPase"/>
</dbReference>
<dbReference type="PROSITE" id="PS50893">
    <property type="entry name" value="ABC_TRANSPORTER_2"/>
    <property type="match status" value="2"/>
</dbReference>
<dbReference type="PROSITE" id="PS00211">
    <property type="entry name" value="ABC_TRANSPORTER_1"/>
    <property type="match status" value="1"/>
</dbReference>
<evidence type="ECO:0000256" key="3">
    <source>
        <dbReference type="ARBA" id="ARBA00022597"/>
    </source>
</evidence>
<evidence type="ECO:0000256" key="4">
    <source>
        <dbReference type="ARBA" id="ARBA00022737"/>
    </source>
</evidence>
<evidence type="ECO:0000256" key="2">
    <source>
        <dbReference type="ARBA" id="ARBA00022475"/>
    </source>
</evidence>
<evidence type="ECO:0000313" key="10">
    <source>
        <dbReference type="EMBL" id="GAA3391256.1"/>
    </source>
</evidence>
<protein>
    <submittedName>
        <fullName evidence="10">Sugar ABC transporter ATP-binding protein</fullName>
    </submittedName>
</protein>
<comment type="caution">
    <text evidence="10">The sequence shown here is derived from an EMBL/GenBank/DDBJ whole genome shotgun (WGS) entry which is preliminary data.</text>
</comment>
<dbReference type="InterPro" id="IPR017871">
    <property type="entry name" value="ABC_transporter-like_CS"/>
</dbReference>
<dbReference type="SMART" id="SM00382">
    <property type="entry name" value="AAA"/>
    <property type="match status" value="2"/>
</dbReference>
<keyword evidence="3" id="KW-0762">Sugar transport</keyword>
<dbReference type="PANTHER" id="PTHR43790:SF3">
    <property type="entry name" value="D-ALLOSE IMPORT ATP-BINDING PROTEIN ALSA-RELATED"/>
    <property type="match status" value="1"/>
</dbReference>
<dbReference type="CDD" id="cd03215">
    <property type="entry name" value="ABC_Carb_Monos_II"/>
    <property type="match status" value="1"/>
</dbReference>
<reference evidence="11" key="1">
    <citation type="journal article" date="2019" name="Int. J. Syst. Evol. Microbiol.">
        <title>The Global Catalogue of Microorganisms (GCM) 10K type strain sequencing project: providing services to taxonomists for standard genome sequencing and annotation.</title>
        <authorList>
            <consortium name="The Broad Institute Genomics Platform"/>
            <consortium name="The Broad Institute Genome Sequencing Center for Infectious Disease"/>
            <person name="Wu L."/>
            <person name="Ma J."/>
        </authorList>
    </citation>
    <scope>NUCLEOTIDE SEQUENCE [LARGE SCALE GENOMIC DNA]</scope>
    <source>
        <strain evidence="11">JCM 9458</strain>
    </source>
</reference>
<dbReference type="InterPro" id="IPR003439">
    <property type="entry name" value="ABC_transporter-like_ATP-bd"/>
</dbReference>
<dbReference type="Gene3D" id="3.40.50.300">
    <property type="entry name" value="P-loop containing nucleotide triphosphate hydrolases"/>
    <property type="match status" value="2"/>
</dbReference>
<feature type="domain" description="ABC transporter" evidence="9">
    <location>
        <begin position="291"/>
        <end position="535"/>
    </location>
</feature>
<keyword evidence="4" id="KW-0677">Repeat</keyword>
<evidence type="ECO:0000256" key="6">
    <source>
        <dbReference type="ARBA" id="ARBA00022840"/>
    </source>
</evidence>
<name>A0ABP6T3J4_9ACTN</name>
<dbReference type="InterPro" id="IPR027417">
    <property type="entry name" value="P-loop_NTPase"/>
</dbReference>
<keyword evidence="7" id="KW-1278">Translocase</keyword>
<dbReference type="EMBL" id="BAAAYN010000031">
    <property type="protein sequence ID" value="GAA3391256.1"/>
    <property type="molecule type" value="Genomic_DNA"/>
</dbReference>
<evidence type="ECO:0000256" key="8">
    <source>
        <dbReference type="ARBA" id="ARBA00023136"/>
    </source>
</evidence>